<evidence type="ECO:0000256" key="1">
    <source>
        <dbReference type="SAM" id="MobiDB-lite"/>
    </source>
</evidence>
<proteinExistence type="predicted"/>
<sequence length="246" mass="27473">MMVCPRVSKTGDTQSNLSLSERGNASTSAPLNPDLMLQDTNAKFVELLAAVQGLQVTLGTETGHFDYRHGPYAQGTLDELAGRPLLHSTPSRDSDSVLLGTALHVLRRYAYDGQQRMPFAPRLPIWAIPECAGLRTMYRIRDWEEAGIVKWVNVVTEEGFCTFDTLVVEHGLGLDQFLLYSSLRGVIHTTWESDWEQTPIRASLETALMGGIPPRLSHAYILHYSIDLLGSARNYGTDILDKLWDR</sequence>
<dbReference type="Proteomes" id="UP001066276">
    <property type="component" value="Chromosome 12"/>
</dbReference>
<name>A0AAV7KZ95_PLEWA</name>
<comment type="caution">
    <text evidence="2">The sequence shown here is derived from an EMBL/GenBank/DDBJ whole genome shotgun (WGS) entry which is preliminary data.</text>
</comment>
<protein>
    <submittedName>
        <fullName evidence="2">Uncharacterized protein</fullName>
    </submittedName>
</protein>
<accession>A0AAV7KZ95</accession>
<feature type="region of interest" description="Disordered" evidence="1">
    <location>
        <begin position="1"/>
        <end position="31"/>
    </location>
</feature>
<reference evidence="2" key="1">
    <citation type="journal article" date="2022" name="bioRxiv">
        <title>Sequencing and chromosome-scale assembly of the giantPleurodeles waltlgenome.</title>
        <authorList>
            <person name="Brown T."/>
            <person name="Elewa A."/>
            <person name="Iarovenko S."/>
            <person name="Subramanian E."/>
            <person name="Araus A.J."/>
            <person name="Petzold A."/>
            <person name="Susuki M."/>
            <person name="Suzuki K.-i.T."/>
            <person name="Hayashi T."/>
            <person name="Toyoda A."/>
            <person name="Oliveira C."/>
            <person name="Osipova E."/>
            <person name="Leigh N.D."/>
            <person name="Simon A."/>
            <person name="Yun M.H."/>
        </authorList>
    </citation>
    <scope>NUCLEOTIDE SEQUENCE</scope>
    <source>
        <strain evidence="2">20211129_DDA</strain>
        <tissue evidence="2">Liver</tissue>
    </source>
</reference>
<organism evidence="2 3">
    <name type="scientific">Pleurodeles waltl</name>
    <name type="common">Iberian ribbed newt</name>
    <dbReference type="NCBI Taxonomy" id="8319"/>
    <lineage>
        <taxon>Eukaryota</taxon>
        <taxon>Metazoa</taxon>
        <taxon>Chordata</taxon>
        <taxon>Craniata</taxon>
        <taxon>Vertebrata</taxon>
        <taxon>Euteleostomi</taxon>
        <taxon>Amphibia</taxon>
        <taxon>Batrachia</taxon>
        <taxon>Caudata</taxon>
        <taxon>Salamandroidea</taxon>
        <taxon>Salamandridae</taxon>
        <taxon>Pleurodelinae</taxon>
        <taxon>Pleurodeles</taxon>
    </lineage>
</organism>
<dbReference type="EMBL" id="JANPWB010000016">
    <property type="protein sequence ID" value="KAJ1084816.1"/>
    <property type="molecule type" value="Genomic_DNA"/>
</dbReference>
<evidence type="ECO:0000313" key="3">
    <source>
        <dbReference type="Proteomes" id="UP001066276"/>
    </source>
</evidence>
<gene>
    <name evidence="2" type="ORF">NDU88_004962</name>
</gene>
<evidence type="ECO:0000313" key="2">
    <source>
        <dbReference type="EMBL" id="KAJ1084816.1"/>
    </source>
</evidence>
<dbReference type="AlphaFoldDB" id="A0AAV7KZ95"/>
<feature type="compositionally biased region" description="Polar residues" evidence="1">
    <location>
        <begin position="10"/>
        <end position="30"/>
    </location>
</feature>
<keyword evidence="3" id="KW-1185">Reference proteome</keyword>